<feature type="compositionally biased region" description="Polar residues" evidence="8">
    <location>
        <begin position="304"/>
        <end position="314"/>
    </location>
</feature>
<feature type="compositionally biased region" description="Acidic residues" evidence="8">
    <location>
        <begin position="457"/>
        <end position="471"/>
    </location>
</feature>
<reference evidence="9" key="1">
    <citation type="journal article" date="2014" name="PLoS Genet.">
        <title>Differential Responses to Wnt and PCP Disruption Predict Expression and Developmental Function of Conserved and Novel Genes in a Cnidarian.</title>
        <authorList>
            <person name="Lapebie P."/>
            <person name="Ruggiero A."/>
            <person name="Barreau C."/>
            <person name="Chevalier S."/>
            <person name="Chang P."/>
            <person name="Dru P."/>
            <person name="Houliston E."/>
            <person name="Momose T."/>
        </authorList>
    </citation>
    <scope>NUCLEOTIDE SEQUENCE</scope>
</reference>
<dbReference type="Pfam" id="PF00515">
    <property type="entry name" value="TPR_1"/>
    <property type="match status" value="1"/>
</dbReference>
<evidence type="ECO:0000256" key="5">
    <source>
        <dbReference type="ARBA" id="ARBA00022737"/>
    </source>
</evidence>
<dbReference type="EMBL" id="GBGP01000195">
    <property type="protein sequence ID" value="JAC84994.1"/>
    <property type="molecule type" value="mRNA"/>
</dbReference>
<dbReference type="GO" id="GO:0042554">
    <property type="term" value="P:superoxide anion generation"/>
    <property type="evidence" value="ECO:0007669"/>
    <property type="project" value="TreeGrafter"/>
</dbReference>
<dbReference type="Gene3D" id="1.25.40.10">
    <property type="entry name" value="Tetratricopeptide repeat domain"/>
    <property type="match status" value="1"/>
</dbReference>
<dbReference type="PROSITE" id="PS50005">
    <property type="entry name" value="TPR"/>
    <property type="match status" value="1"/>
</dbReference>
<dbReference type="OrthoDB" id="5983286at2759"/>
<evidence type="ECO:0000313" key="10">
    <source>
        <dbReference type="EnsemblMetazoa" id="CLYHEMP008572.1"/>
    </source>
</evidence>
<evidence type="ECO:0000313" key="11">
    <source>
        <dbReference type="Proteomes" id="UP000594262"/>
    </source>
</evidence>
<dbReference type="GeneID" id="136804970"/>
<evidence type="ECO:0000256" key="8">
    <source>
        <dbReference type="SAM" id="MobiDB-lite"/>
    </source>
</evidence>
<feature type="compositionally biased region" description="Polar residues" evidence="8">
    <location>
        <begin position="499"/>
        <end position="517"/>
    </location>
</feature>
<dbReference type="RefSeq" id="XP_066917603.1">
    <property type="nucleotide sequence ID" value="XM_067061502.1"/>
</dbReference>
<evidence type="ECO:0000256" key="6">
    <source>
        <dbReference type="ARBA" id="ARBA00022803"/>
    </source>
</evidence>
<dbReference type="SMART" id="SM00028">
    <property type="entry name" value="TPR"/>
    <property type="match status" value="3"/>
</dbReference>
<dbReference type="GO" id="GO:0016176">
    <property type="term" value="F:superoxide-generating NADPH oxidase activator activity"/>
    <property type="evidence" value="ECO:0007669"/>
    <property type="project" value="TreeGrafter"/>
</dbReference>
<comment type="subcellular location">
    <subcellularLocation>
        <location evidence="1">Cytoplasm</location>
    </subcellularLocation>
</comment>
<keyword evidence="4" id="KW-0963">Cytoplasm</keyword>
<protein>
    <submittedName>
        <fullName evidence="10">TPR_REGION domain-containing protein</fullName>
    </submittedName>
    <submittedName>
        <fullName evidence="9">Tetratricopeptide repeats containing protein</fullName>
    </submittedName>
</protein>
<evidence type="ECO:0000256" key="2">
    <source>
        <dbReference type="ARBA" id="ARBA00008051"/>
    </source>
</evidence>
<keyword evidence="6 7" id="KW-0802">TPR repeat</keyword>
<feature type="compositionally biased region" description="Basic and acidic residues" evidence="8">
    <location>
        <begin position="560"/>
        <end position="569"/>
    </location>
</feature>
<dbReference type="PANTHER" id="PTHR15175">
    <property type="entry name" value="NEUTROPHIL CYTOSOLIC FACTOR 2, NEUTROPHIL NADPH OXIDASE FACTOR 2"/>
    <property type="match status" value="1"/>
</dbReference>
<dbReference type="AlphaFoldDB" id="A0A069DUP8"/>
<dbReference type="GO" id="GO:0005737">
    <property type="term" value="C:cytoplasm"/>
    <property type="evidence" value="ECO:0007669"/>
    <property type="project" value="UniProtKB-SubCell"/>
</dbReference>
<feature type="repeat" description="TPR" evidence="7">
    <location>
        <begin position="36"/>
        <end position="69"/>
    </location>
</feature>
<feature type="region of interest" description="Disordered" evidence="8">
    <location>
        <begin position="223"/>
        <end position="569"/>
    </location>
</feature>
<organism evidence="9">
    <name type="scientific">Clytia hemisphaerica</name>
    <dbReference type="NCBI Taxonomy" id="252671"/>
    <lineage>
        <taxon>Eukaryota</taxon>
        <taxon>Metazoa</taxon>
        <taxon>Cnidaria</taxon>
        <taxon>Hydrozoa</taxon>
        <taxon>Hydroidolina</taxon>
        <taxon>Leptothecata</taxon>
        <taxon>Obeliida</taxon>
        <taxon>Clytiidae</taxon>
        <taxon>Clytia</taxon>
    </lineage>
</organism>
<sequence length="688" mass="77745">MANANDLQIWFDAVQLYDNGDIDISIEMFQSAKQTAKMLFNIGCCYLKKDDLDNAEAHYLKALELDSHMAIAYFMLGLIYYLAEEFDYSFDRFVQAHEKLRGNRYVDYQQLGFKYKLYSCEILTNQAVVAYRQKKIRKAKTLLLEAVGCKAERKHENIEESLSLLQSGYPINPFIPPQSEIFRPPKAAVKNLKRKDYLGTAQVISTQNNDEIYACFSGVKNRRDDFKKPSETRKKLMTDLKDIERKSSLRPTPRPPKMLPKSPIQQNDVDFTPKRPPPRSTSRTDDTSSTPNIPQKSPRPPSSLPRNFNSSNVQADEEPQRKASLPPPKSLPTMQNDRKFNLPPPKILPSMPTNPVPPARSGLPRLPSITDEQPNEKQPSPRPGQRRSMSIEDPPPTYSRSNKSKPPPPPPQEDSPPAKPPHKKPPGVLPPWQQGEFQAPQRSLPREPDENYNDLIMDGDDGGELYEDIDSSDYKYRPPRPPPILPKRNSESKEEESSPLNNINQSPPRQRRGSNAQKPARKPPPPPANADLPPSPTLDPPGVVSAPPRKFFPKSPESSMQEKDLKKELSAVLKRQSATLPPGFVDIQLPKKTVQPSAKVTSPTMNGGNSLEYDVEIQYTFVKKIKIPDGLTLNEVTELVKSQSVPDDIELCFNDDLGRQQTLTDKRLNKFFDKDVSKPKKLLCFPDS</sequence>
<evidence type="ECO:0000256" key="4">
    <source>
        <dbReference type="ARBA" id="ARBA00022490"/>
    </source>
</evidence>
<dbReference type="InterPro" id="IPR011990">
    <property type="entry name" value="TPR-like_helical_dom_sf"/>
</dbReference>
<dbReference type="InterPro" id="IPR019734">
    <property type="entry name" value="TPR_rpt"/>
</dbReference>
<evidence type="ECO:0000256" key="7">
    <source>
        <dbReference type="PROSITE-ProRule" id="PRU00339"/>
    </source>
</evidence>
<dbReference type="FunFam" id="1.25.40.10:FF:000017">
    <property type="entry name" value="NADPH oxidase regulator NoxR"/>
    <property type="match status" value="1"/>
</dbReference>
<dbReference type="InterPro" id="IPR051864">
    <property type="entry name" value="NCF2_NOXA1"/>
</dbReference>
<feature type="compositionally biased region" description="Pro residues" evidence="8">
    <location>
        <begin position="342"/>
        <end position="358"/>
    </location>
</feature>
<feature type="compositionally biased region" description="Basic and acidic residues" evidence="8">
    <location>
        <begin position="223"/>
        <end position="247"/>
    </location>
</feature>
<evidence type="ECO:0000256" key="3">
    <source>
        <dbReference type="ARBA" id="ARBA00022443"/>
    </source>
</evidence>
<evidence type="ECO:0000313" key="9">
    <source>
        <dbReference type="EMBL" id="JAC84994.1"/>
    </source>
</evidence>
<reference evidence="10" key="2">
    <citation type="submission" date="2021-01" db="UniProtKB">
        <authorList>
            <consortium name="EnsemblMetazoa"/>
        </authorList>
    </citation>
    <scope>IDENTIFICATION</scope>
</reference>
<name>A0A069DUP8_9CNID</name>
<accession>A0A069DUP8</accession>
<feature type="compositionally biased region" description="Pro residues" evidence="8">
    <location>
        <begin position="522"/>
        <end position="539"/>
    </location>
</feature>
<dbReference type="EnsemblMetazoa" id="CLYHEMT008572.1">
    <property type="protein sequence ID" value="CLYHEMP008572.1"/>
    <property type="gene ID" value="CLYHEMG008572"/>
</dbReference>
<feature type="compositionally biased region" description="Pro residues" evidence="8">
    <location>
        <begin position="405"/>
        <end position="419"/>
    </location>
</feature>
<proteinExistence type="evidence at transcript level"/>
<dbReference type="PANTHER" id="PTHR15175:SF0">
    <property type="entry name" value="SH3 DOMAIN-CONTAINING PROTEIN C23A1.17"/>
    <property type="match status" value="1"/>
</dbReference>
<dbReference type="SUPFAM" id="SSF48452">
    <property type="entry name" value="TPR-like"/>
    <property type="match status" value="1"/>
</dbReference>
<keyword evidence="3" id="KW-0728">SH3 domain</keyword>
<keyword evidence="11" id="KW-1185">Reference proteome</keyword>
<comment type="similarity">
    <text evidence="2">Belongs to the NCF2/NOXA1 family.</text>
</comment>
<dbReference type="Proteomes" id="UP000594262">
    <property type="component" value="Unplaced"/>
</dbReference>
<keyword evidence="5" id="KW-0677">Repeat</keyword>
<evidence type="ECO:0000256" key="1">
    <source>
        <dbReference type="ARBA" id="ARBA00004496"/>
    </source>
</evidence>